<dbReference type="AlphaFoldDB" id="A0A328VV75"/>
<organism evidence="1 2">
    <name type="scientific">Thermogemmatispora tikiterensis</name>
    <dbReference type="NCBI Taxonomy" id="1825093"/>
    <lineage>
        <taxon>Bacteria</taxon>
        <taxon>Bacillati</taxon>
        <taxon>Chloroflexota</taxon>
        <taxon>Ktedonobacteria</taxon>
        <taxon>Thermogemmatisporales</taxon>
        <taxon>Thermogemmatisporaceae</taxon>
        <taxon>Thermogemmatispora</taxon>
    </lineage>
</organism>
<evidence type="ECO:0000313" key="2">
    <source>
        <dbReference type="Proteomes" id="UP000248706"/>
    </source>
</evidence>
<sequence length="235" mass="26622">MLVASPFLASALTAPGTSEDPTLILASSDVESSARLLIRAATLAQRAGRLNEALRLAHAARELARGFPYEEIACAYLAVLWGERALLRQDRGALEEAQELARHLRGRLLRDGDLQQLRLQLALFTTPGASSRLSQLTLEVWQRPELILLDGSWHWARSGFIVKSLEALILTTYLAQARELFRAFEREVASFQLYEALRWEWNAIRLRLFAPLEERRTFRRLACARGYLRQAIIAL</sequence>
<protein>
    <recommendedName>
        <fullName evidence="3">MalT-like TPR region domain-containing protein</fullName>
    </recommendedName>
</protein>
<dbReference type="EMBL" id="MCIF01000002">
    <property type="protein sequence ID" value="RAQ97995.1"/>
    <property type="molecule type" value="Genomic_DNA"/>
</dbReference>
<proteinExistence type="predicted"/>
<dbReference type="Proteomes" id="UP000248706">
    <property type="component" value="Unassembled WGS sequence"/>
</dbReference>
<comment type="caution">
    <text evidence="1">The sequence shown here is derived from an EMBL/GenBank/DDBJ whole genome shotgun (WGS) entry which is preliminary data.</text>
</comment>
<gene>
    <name evidence="1" type="ORF">A4R35_20820</name>
</gene>
<reference evidence="1 2" key="1">
    <citation type="submission" date="2016-08" db="EMBL/GenBank/DDBJ databases">
        <title>Analysis of Carbohydrate Active Enzymes in Thermogemmatispora T81 Reveals Carbohydrate Degradation Ability.</title>
        <authorList>
            <person name="Tomazini A."/>
            <person name="Lal S."/>
            <person name="Stott M."/>
            <person name="Henrissat B."/>
            <person name="Polikarpov I."/>
            <person name="Sparling R."/>
            <person name="Levin D.B."/>
        </authorList>
    </citation>
    <scope>NUCLEOTIDE SEQUENCE [LARGE SCALE GENOMIC DNA]</scope>
    <source>
        <strain evidence="1 2">T81</strain>
    </source>
</reference>
<evidence type="ECO:0000313" key="1">
    <source>
        <dbReference type="EMBL" id="RAQ97995.1"/>
    </source>
</evidence>
<name>A0A328VV75_9CHLR</name>
<keyword evidence="2" id="KW-1185">Reference proteome</keyword>
<accession>A0A328VV75</accession>
<evidence type="ECO:0008006" key="3">
    <source>
        <dbReference type="Google" id="ProtNLM"/>
    </source>
</evidence>